<organism evidence="2 3">
    <name type="scientific">Mesorhizobium sanjuanii</name>
    <dbReference type="NCBI Taxonomy" id="2037900"/>
    <lineage>
        <taxon>Bacteria</taxon>
        <taxon>Pseudomonadati</taxon>
        <taxon>Pseudomonadota</taxon>
        <taxon>Alphaproteobacteria</taxon>
        <taxon>Hyphomicrobiales</taxon>
        <taxon>Phyllobacteriaceae</taxon>
        <taxon>Mesorhizobium</taxon>
    </lineage>
</organism>
<reference evidence="2 3" key="1">
    <citation type="submission" date="2017-09" db="EMBL/GenBank/DDBJ databases">
        <title>Mesorhizobum sanjuanii sp. nov. isolated from nodules of Lotus tenuis in saline-alkaline lowlands of Flooding Pampa.</title>
        <authorList>
            <person name="Sannazzaro A.I."/>
            <person name="Torres Tejerizo G.A."/>
            <person name="Fontana F."/>
            <person name="Cumpa Velazquez L.M."/>
            <person name="Hansen L."/>
            <person name="Pistorio M."/>
            <person name="Estrella M.J."/>
        </authorList>
    </citation>
    <scope>NUCLEOTIDE SEQUENCE [LARGE SCALE GENOMIC DNA]</scope>
    <source>
        <strain evidence="2 3">BSA136</strain>
    </source>
</reference>
<protein>
    <recommendedName>
        <fullName evidence="4">DUF3329 domain-containing protein</fullName>
    </recommendedName>
</protein>
<dbReference type="AlphaFoldDB" id="A0A2A6FGM9"/>
<keyword evidence="1" id="KW-0812">Transmembrane</keyword>
<gene>
    <name evidence="2" type="ORF">CN311_12015</name>
</gene>
<feature type="transmembrane region" description="Helical" evidence="1">
    <location>
        <begin position="12"/>
        <end position="30"/>
    </location>
</feature>
<proteinExistence type="predicted"/>
<keyword evidence="1" id="KW-1133">Transmembrane helix</keyword>
<accession>A0A2A6FGM9</accession>
<evidence type="ECO:0000313" key="3">
    <source>
        <dbReference type="Proteomes" id="UP000219182"/>
    </source>
</evidence>
<sequence length="72" mass="8264">MKDSEHPFFRPLWRRVAIVAVCLIWAVIEFASGTPFWGVIALGFAGYAVWQFFYLYKPADEDKPPAEADPKE</sequence>
<dbReference type="RefSeq" id="WP_097573931.1">
    <property type="nucleotide sequence ID" value="NZ_NWQG01000063.1"/>
</dbReference>
<feature type="transmembrane region" description="Helical" evidence="1">
    <location>
        <begin position="36"/>
        <end position="56"/>
    </location>
</feature>
<name>A0A2A6FGM9_9HYPH</name>
<dbReference type="EMBL" id="NWQG01000063">
    <property type="protein sequence ID" value="PDQ20885.1"/>
    <property type="molecule type" value="Genomic_DNA"/>
</dbReference>
<evidence type="ECO:0008006" key="4">
    <source>
        <dbReference type="Google" id="ProtNLM"/>
    </source>
</evidence>
<comment type="caution">
    <text evidence="2">The sequence shown here is derived from an EMBL/GenBank/DDBJ whole genome shotgun (WGS) entry which is preliminary data.</text>
</comment>
<evidence type="ECO:0000256" key="1">
    <source>
        <dbReference type="SAM" id="Phobius"/>
    </source>
</evidence>
<keyword evidence="3" id="KW-1185">Reference proteome</keyword>
<keyword evidence="1" id="KW-0472">Membrane</keyword>
<dbReference type="Proteomes" id="UP000219182">
    <property type="component" value="Unassembled WGS sequence"/>
</dbReference>
<evidence type="ECO:0000313" key="2">
    <source>
        <dbReference type="EMBL" id="PDQ20885.1"/>
    </source>
</evidence>